<dbReference type="InterPro" id="IPR045569">
    <property type="entry name" value="Metalloprtase-TldD/E_C"/>
</dbReference>
<dbReference type="SUPFAM" id="SSF111283">
    <property type="entry name" value="Putative modulator of DNA gyrase, PmbA/TldD"/>
    <property type="match status" value="1"/>
</dbReference>
<feature type="domain" description="Metalloprotease TldD/E central" evidence="2">
    <location>
        <begin position="131"/>
        <end position="206"/>
    </location>
</feature>
<dbReference type="InterPro" id="IPR036059">
    <property type="entry name" value="TldD/PmbA_sf"/>
</dbReference>
<feature type="domain" description="Metalloprotease TldD/E C-terminal" evidence="1">
    <location>
        <begin position="217"/>
        <end position="438"/>
    </location>
</feature>
<accession>A0A7J3SKU1</accession>
<dbReference type="PANTHER" id="PTHR43666:SF1">
    <property type="entry name" value="CONSERVED PROTEIN"/>
    <property type="match status" value="1"/>
</dbReference>
<gene>
    <name evidence="3" type="ORF">ENW83_01585</name>
</gene>
<evidence type="ECO:0000259" key="1">
    <source>
        <dbReference type="Pfam" id="PF19289"/>
    </source>
</evidence>
<dbReference type="Gene3D" id="3.30.2290.10">
    <property type="entry name" value="PmbA/TldD superfamily"/>
    <property type="match status" value="1"/>
</dbReference>
<reference evidence="3" key="1">
    <citation type="journal article" date="2020" name="mSystems">
        <title>Genome- and Community-Level Interaction Insights into Carbon Utilization and Element Cycling Functions of Hydrothermarchaeota in Hydrothermal Sediment.</title>
        <authorList>
            <person name="Zhou Z."/>
            <person name="Liu Y."/>
            <person name="Xu W."/>
            <person name="Pan J."/>
            <person name="Luo Z.H."/>
            <person name="Li M."/>
        </authorList>
    </citation>
    <scope>NUCLEOTIDE SEQUENCE [LARGE SCALE GENOMIC DNA]</scope>
    <source>
        <strain evidence="3">SpSt-885</strain>
    </source>
</reference>
<dbReference type="InterPro" id="IPR045570">
    <property type="entry name" value="Metalloprtase-TldD/E_cen_dom"/>
</dbReference>
<dbReference type="EMBL" id="DTLS01000045">
    <property type="protein sequence ID" value="HGZ59885.1"/>
    <property type="molecule type" value="Genomic_DNA"/>
</dbReference>
<proteinExistence type="predicted"/>
<evidence type="ECO:0000259" key="2">
    <source>
        <dbReference type="Pfam" id="PF19290"/>
    </source>
</evidence>
<dbReference type="Pfam" id="PF19289">
    <property type="entry name" value="PmbA_TldD_3rd"/>
    <property type="match status" value="1"/>
</dbReference>
<dbReference type="Pfam" id="PF19290">
    <property type="entry name" value="PmbA_TldD_2nd"/>
    <property type="match status" value="1"/>
</dbReference>
<dbReference type="AlphaFoldDB" id="A0A7J3SKU1"/>
<evidence type="ECO:0000313" key="3">
    <source>
        <dbReference type="EMBL" id="HGZ59885.1"/>
    </source>
</evidence>
<organism evidence="3">
    <name type="scientific">Fervidicoccus fontis</name>
    <dbReference type="NCBI Taxonomy" id="683846"/>
    <lineage>
        <taxon>Archaea</taxon>
        <taxon>Thermoproteota</taxon>
        <taxon>Thermoprotei</taxon>
        <taxon>Fervidicoccales</taxon>
        <taxon>Fervidicoccaceae</taxon>
        <taxon>Fervidicoccus</taxon>
    </lineage>
</organism>
<dbReference type="InterPro" id="IPR035068">
    <property type="entry name" value="TldD/PmbA_N"/>
</dbReference>
<dbReference type="GO" id="GO:0008237">
    <property type="term" value="F:metallopeptidase activity"/>
    <property type="evidence" value="ECO:0007669"/>
    <property type="project" value="InterPro"/>
</dbReference>
<sequence length="442" mass="48892">MPALEIASQILNSIKRSWSDAAVAVIERERSLVKVWDGEPAVIQRWSTVDSYLRLGLEGRLFIIELATSDPRKIAEEAGRLERIAKKIEPSDLYSPLPSPDVPSMHQSCADRRIAEYLQNPVRLLEEPISEAMSAGGERVSGTLTLEVTNRALATTTGFEGTEDRSSLGLHLRAFKDSSSGHWSFGSSNIDEGALKEVGRKAGEIADLSKKIADFSPGKYDVVLSPMVMGNLANVLAMMSSALASMIGYSFLAKYKPGDEVASEAFSFYDRPRDPSLPGSASFDDEGVETWDKAVIERGKLITLLHNTATASKFGSKSTGNAGWMMPRAWNLEISQGDLKEEELAEELKNGIMVMNNWYTRLQNYVEGQFSTVSRDAALLVRNGEIIGNVGRVRVASSFPRLLSSIEQMTRERNNVWWWEVEIPTRAPFSLIRGVEITRPEV</sequence>
<name>A0A7J3SKU1_9CREN</name>
<dbReference type="GO" id="GO:0006508">
    <property type="term" value="P:proteolysis"/>
    <property type="evidence" value="ECO:0007669"/>
    <property type="project" value="InterPro"/>
</dbReference>
<protein>
    <submittedName>
        <fullName evidence="3">TldD/PmbA family protein</fullName>
    </submittedName>
</protein>
<dbReference type="PANTHER" id="PTHR43666">
    <property type="entry name" value="TLDD PROTEIN"/>
    <property type="match status" value="1"/>
</dbReference>
<comment type="caution">
    <text evidence="3">The sequence shown here is derived from an EMBL/GenBank/DDBJ whole genome shotgun (WGS) entry which is preliminary data.</text>
</comment>